<evidence type="ECO:0000256" key="2">
    <source>
        <dbReference type="ARBA" id="ARBA00002923"/>
    </source>
</evidence>
<proteinExistence type="inferred from homology"/>
<feature type="active site" description="Proton donor" evidence="12">
    <location>
        <position position="262"/>
    </location>
</feature>
<keyword evidence="6 12" id="KW-0441">Lipid A biosynthesis</keyword>
<dbReference type="InterPro" id="IPR015870">
    <property type="entry name" value="UDP-acyl_N-AcGlcN_deAcase_N"/>
</dbReference>
<feature type="binding site" evidence="12">
    <location>
        <position position="78"/>
    </location>
    <ligand>
        <name>Zn(2+)</name>
        <dbReference type="ChEBI" id="CHEBI:29105"/>
    </ligand>
</feature>
<dbReference type="PANTHER" id="PTHR33694">
    <property type="entry name" value="UDP-3-O-ACYL-N-ACETYLGLUCOSAMINE DEACETYLASE 1, MITOCHONDRIAL-RELATED"/>
    <property type="match status" value="1"/>
</dbReference>
<reference evidence="13 14" key="1">
    <citation type="journal article" date="2018" name="Int. J. Syst. Evol. Microbiol.">
        <title>Pseudooceanicola lipolyticus sp. nov., a marine alphaproteobacterium, reclassification of Oceanicola flagellatus as Pseudooceanicola flagellatus comb. nov. and emended description of the genus Pseudooceanicola.</title>
        <authorList>
            <person name="Huang M.-M."/>
            <person name="Guo L.-L."/>
            <person name="Wu Y.-H."/>
            <person name="Lai Q.-L."/>
            <person name="Shao Z.-Z."/>
            <person name="Wang C.-S."/>
            <person name="Wu M."/>
            <person name="Xu X.-W."/>
        </authorList>
    </citation>
    <scope>NUCLEOTIDE SEQUENCE [LARGE SCALE GENOMIC DNA]</scope>
    <source>
        <strain evidence="13 14">157</strain>
    </source>
</reference>
<feature type="binding site" evidence="12">
    <location>
        <position position="239"/>
    </location>
    <ligand>
        <name>Zn(2+)</name>
        <dbReference type="ChEBI" id="CHEBI:29105"/>
    </ligand>
</feature>
<organism evidence="13 14">
    <name type="scientific">Pseudooceanicola lipolyticus</name>
    <dbReference type="NCBI Taxonomy" id="2029104"/>
    <lineage>
        <taxon>Bacteria</taxon>
        <taxon>Pseudomonadati</taxon>
        <taxon>Pseudomonadota</taxon>
        <taxon>Alphaproteobacteria</taxon>
        <taxon>Rhodobacterales</taxon>
        <taxon>Paracoccaceae</taxon>
        <taxon>Pseudooceanicola</taxon>
    </lineage>
</organism>
<evidence type="ECO:0000256" key="6">
    <source>
        <dbReference type="ARBA" id="ARBA00022556"/>
    </source>
</evidence>
<evidence type="ECO:0000256" key="5">
    <source>
        <dbReference type="ARBA" id="ARBA00022516"/>
    </source>
</evidence>
<dbReference type="NCBIfam" id="TIGR00325">
    <property type="entry name" value="lpxC"/>
    <property type="match status" value="1"/>
</dbReference>
<evidence type="ECO:0000313" key="13">
    <source>
        <dbReference type="EMBL" id="PJE33938.1"/>
    </source>
</evidence>
<evidence type="ECO:0000313" key="14">
    <source>
        <dbReference type="Proteomes" id="UP000231553"/>
    </source>
</evidence>
<evidence type="ECO:0000256" key="3">
    <source>
        <dbReference type="ARBA" id="ARBA00005002"/>
    </source>
</evidence>
<evidence type="ECO:0000256" key="12">
    <source>
        <dbReference type="HAMAP-Rule" id="MF_00388"/>
    </source>
</evidence>
<feature type="binding site" evidence="12">
    <location>
        <position position="235"/>
    </location>
    <ligand>
        <name>Zn(2+)</name>
        <dbReference type="ChEBI" id="CHEBI:29105"/>
    </ligand>
</feature>
<dbReference type="Pfam" id="PF03331">
    <property type="entry name" value="LpxC"/>
    <property type="match status" value="1"/>
</dbReference>
<dbReference type="EC" id="3.5.1.108" evidence="4 12"/>
<gene>
    <name evidence="12" type="primary">lpxC</name>
    <name evidence="13" type="ORF">CVM52_24855</name>
</gene>
<evidence type="ECO:0000256" key="7">
    <source>
        <dbReference type="ARBA" id="ARBA00022723"/>
    </source>
</evidence>
<dbReference type="HAMAP" id="MF_00388">
    <property type="entry name" value="LpxC"/>
    <property type="match status" value="1"/>
</dbReference>
<dbReference type="GO" id="GO:0046872">
    <property type="term" value="F:metal ion binding"/>
    <property type="evidence" value="ECO:0007669"/>
    <property type="project" value="UniProtKB-KW"/>
</dbReference>
<comment type="cofactor">
    <cofactor evidence="1 12">
        <name>Zn(2+)</name>
        <dbReference type="ChEBI" id="CHEBI:29105"/>
    </cofactor>
</comment>
<evidence type="ECO:0000256" key="11">
    <source>
        <dbReference type="ARBA" id="ARBA00024535"/>
    </source>
</evidence>
<dbReference type="Gene3D" id="3.30.1700.10">
    <property type="entry name" value="lpxc deacetylase, domain 2"/>
    <property type="match status" value="1"/>
</dbReference>
<sequence>MQNTLKSPVVFEGVGLHSGAQVRMVLRPAAAGHGIWFRRTDIQIGNAMIPALWDVVERTALCTRLVNRSGVTVSTVEHVMAALAGCGVHNALIEIDGPEVPILDGSSAPFVRGIMARGIRRLAAPVLAFQILQPISVEKDGARATLLPSDRFQIEFHIDFADAAIGRQSLSLDMRNGTFARELCDSRTFCRQADVDSMHANGLALGGTLDNAVVVDGDAVLSPGGFRYEDEAVRHKMLDALGDLSLAGGPIMGHYIGERAGHALTNTLLRKVFCTPGSVRTVLCSPEQASVLPGQGLVLSEIPHVA</sequence>
<evidence type="ECO:0000256" key="10">
    <source>
        <dbReference type="ARBA" id="ARBA00023098"/>
    </source>
</evidence>
<comment type="caution">
    <text evidence="13">The sequence shown here is derived from an EMBL/GenBank/DDBJ whole genome shotgun (WGS) entry which is preliminary data.</text>
</comment>
<keyword evidence="10 12" id="KW-0443">Lipid metabolism</keyword>
<dbReference type="EMBL" id="PGTB01000276">
    <property type="protein sequence ID" value="PJE33938.1"/>
    <property type="molecule type" value="Genomic_DNA"/>
</dbReference>
<keyword evidence="8 12" id="KW-0378">Hydrolase</keyword>
<dbReference type="RefSeq" id="WP_100164965.1">
    <property type="nucleotide sequence ID" value="NZ_PGTB01000276.1"/>
</dbReference>
<evidence type="ECO:0000256" key="1">
    <source>
        <dbReference type="ARBA" id="ARBA00001947"/>
    </source>
</evidence>
<evidence type="ECO:0000256" key="9">
    <source>
        <dbReference type="ARBA" id="ARBA00022833"/>
    </source>
</evidence>
<dbReference type="Gene3D" id="3.30.230.20">
    <property type="entry name" value="lpxc deacetylase, domain 1"/>
    <property type="match status" value="1"/>
</dbReference>
<evidence type="ECO:0000256" key="8">
    <source>
        <dbReference type="ARBA" id="ARBA00022801"/>
    </source>
</evidence>
<keyword evidence="9 12" id="KW-0862">Zinc</keyword>
<comment type="catalytic activity">
    <reaction evidence="11 12">
        <text>a UDP-3-O-[(3R)-3-hydroxyacyl]-N-acetyl-alpha-D-glucosamine + H2O = a UDP-3-O-[(3R)-3-hydroxyacyl]-alpha-D-glucosamine + acetate</text>
        <dbReference type="Rhea" id="RHEA:67816"/>
        <dbReference type="ChEBI" id="CHEBI:15377"/>
        <dbReference type="ChEBI" id="CHEBI:30089"/>
        <dbReference type="ChEBI" id="CHEBI:137740"/>
        <dbReference type="ChEBI" id="CHEBI:173225"/>
        <dbReference type="EC" id="3.5.1.108"/>
    </reaction>
</comment>
<dbReference type="Proteomes" id="UP000231553">
    <property type="component" value="Unassembled WGS sequence"/>
</dbReference>
<evidence type="ECO:0000256" key="4">
    <source>
        <dbReference type="ARBA" id="ARBA00012745"/>
    </source>
</evidence>
<dbReference type="GO" id="GO:0103117">
    <property type="term" value="F:UDP-3-O-acyl-N-acetylglucosamine deacetylase activity"/>
    <property type="evidence" value="ECO:0007669"/>
    <property type="project" value="UniProtKB-UniRule"/>
</dbReference>
<comment type="function">
    <text evidence="2 12">Catalyzes the hydrolysis of UDP-3-O-myristoyl-N-acetylglucosamine to form UDP-3-O-myristoylglucosamine and acetate, the committed step in lipid A biosynthesis.</text>
</comment>
<comment type="pathway">
    <text evidence="3 12">Glycolipid biosynthesis; lipid IV(A) biosynthesis; lipid IV(A) from (3R)-3-hydroxytetradecanoyl-[acyl-carrier-protein] and UDP-N-acetyl-alpha-D-glucosamine: step 2/6.</text>
</comment>
<comment type="similarity">
    <text evidence="12">Belongs to the LpxC family.</text>
</comment>
<dbReference type="GO" id="GO:0009245">
    <property type="term" value="P:lipid A biosynthetic process"/>
    <property type="evidence" value="ECO:0007669"/>
    <property type="project" value="UniProtKB-UniRule"/>
</dbReference>
<keyword evidence="14" id="KW-1185">Reference proteome</keyword>
<dbReference type="InterPro" id="IPR004463">
    <property type="entry name" value="UDP-acyl_GlcNac_deAcase"/>
</dbReference>
<dbReference type="InterPro" id="IPR011334">
    <property type="entry name" value="UDP-acyl_GlcNac_deAcase_C"/>
</dbReference>
<dbReference type="GO" id="GO:0016020">
    <property type="term" value="C:membrane"/>
    <property type="evidence" value="ECO:0007669"/>
    <property type="project" value="GOC"/>
</dbReference>
<dbReference type="SUPFAM" id="SSF54211">
    <property type="entry name" value="Ribosomal protein S5 domain 2-like"/>
    <property type="match status" value="2"/>
</dbReference>
<name>A0A2M8ITT8_9RHOB</name>
<dbReference type="PANTHER" id="PTHR33694:SF1">
    <property type="entry name" value="UDP-3-O-ACYL-N-ACETYLGLUCOSAMINE DEACETYLASE 1, MITOCHONDRIAL-RELATED"/>
    <property type="match status" value="1"/>
</dbReference>
<dbReference type="AlphaFoldDB" id="A0A2M8ITT8"/>
<dbReference type="UniPathway" id="UPA00359">
    <property type="reaction ID" value="UER00478"/>
</dbReference>
<dbReference type="InterPro" id="IPR020568">
    <property type="entry name" value="Ribosomal_Su5_D2-typ_SF"/>
</dbReference>
<accession>A0A2M8ITT8</accession>
<keyword evidence="7 12" id="KW-0479">Metal-binding</keyword>
<keyword evidence="5 12" id="KW-0444">Lipid biosynthesis</keyword>
<dbReference type="OrthoDB" id="9802746at2"/>
<protein>
    <recommendedName>
        <fullName evidence="4 12">UDP-3-O-acyl-N-acetylglucosamine deacetylase</fullName>
        <shortName evidence="12">UDP-3-O-acyl-GlcNAc deacetylase</shortName>
        <ecNumber evidence="4 12">3.5.1.108</ecNumber>
    </recommendedName>
    <alternativeName>
        <fullName evidence="12">UDP-3-O-[R-3-hydroxymyristoyl]-N-acetylglucosamine deacetylase</fullName>
    </alternativeName>
</protein>